<keyword evidence="4" id="KW-1185">Reference proteome</keyword>
<name>A0A4Q7ZRE0_9ACTN</name>
<dbReference type="SUPFAM" id="SSF117782">
    <property type="entry name" value="YbjQ-like"/>
    <property type="match status" value="1"/>
</dbReference>
<dbReference type="EMBL" id="SHKY01000001">
    <property type="protein sequence ID" value="RZU53143.1"/>
    <property type="molecule type" value="Genomic_DNA"/>
</dbReference>
<evidence type="ECO:0000313" key="4">
    <source>
        <dbReference type="Proteomes" id="UP000292564"/>
    </source>
</evidence>
<dbReference type="AlphaFoldDB" id="A0A4Q7ZRE0"/>
<dbReference type="HAMAP" id="MF_00338">
    <property type="entry name" value="UPF0145"/>
    <property type="match status" value="1"/>
</dbReference>
<dbReference type="OrthoDB" id="9796448at2"/>
<dbReference type="RefSeq" id="WP_130511667.1">
    <property type="nucleotide sequence ID" value="NZ_SHKY01000001.1"/>
</dbReference>
<dbReference type="InterPro" id="IPR002765">
    <property type="entry name" value="UPF0145_YbjQ-like"/>
</dbReference>
<dbReference type="InterPro" id="IPR035439">
    <property type="entry name" value="UPF0145_dom_sf"/>
</dbReference>
<dbReference type="PANTHER" id="PTHR34068:SF2">
    <property type="entry name" value="UPF0145 PROTEIN SCO3412"/>
    <property type="match status" value="1"/>
</dbReference>
<comment type="similarity">
    <text evidence="1 2">Belongs to the UPF0145 family.</text>
</comment>
<evidence type="ECO:0000256" key="1">
    <source>
        <dbReference type="ARBA" id="ARBA00010751"/>
    </source>
</evidence>
<dbReference type="PANTHER" id="PTHR34068">
    <property type="entry name" value="UPF0145 PROTEIN YBJQ"/>
    <property type="match status" value="1"/>
</dbReference>
<proteinExistence type="inferred from homology"/>
<dbReference type="Proteomes" id="UP000292564">
    <property type="component" value="Unassembled WGS sequence"/>
</dbReference>
<evidence type="ECO:0000313" key="3">
    <source>
        <dbReference type="EMBL" id="RZU53143.1"/>
    </source>
</evidence>
<protein>
    <recommendedName>
        <fullName evidence="2">UPF0145 protein EV385_5029</fullName>
    </recommendedName>
</protein>
<dbReference type="Gene3D" id="3.30.110.70">
    <property type="entry name" value="Hypothetical protein apc22750. Chain B"/>
    <property type="match status" value="1"/>
</dbReference>
<accession>A0A4Q7ZRE0</accession>
<reference evidence="3 4" key="1">
    <citation type="submission" date="2019-02" db="EMBL/GenBank/DDBJ databases">
        <title>Sequencing the genomes of 1000 actinobacteria strains.</title>
        <authorList>
            <person name="Klenk H.-P."/>
        </authorList>
    </citation>
    <scope>NUCLEOTIDE SEQUENCE [LARGE SCALE GENOMIC DNA]</scope>
    <source>
        <strain evidence="3 4">DSM 45162</strain>
    </source>
</reference>
<gene>
    <name evidence="3" type="ORF">EV385_5029</name>
</gene>
<comment type="caution">
    <text evidence="3">The sequence shown here is derived from an EMBL/GenBank/DDBJ whole genome shotgun (WGS) entry which is preliminary data.</text>
</comment>
<evidence type="ECO:0000256" key="2">
    <source>
        <dbReference type="HAMAP-Rule" id="MF_00338"/>
    </source>
</evidence>
<dbReference type="Pfam" id="PF01906">
    <property type="entry name" value="YbjQ_1"/>
    <property type="match status" value="1"/>
</dbReference>
<sequence length="142" mass="15438">MLVVSSNEVPGYRIDAVLGEVFGVTVRARNLGAGLTAGFRSLGGGEIPEMTQLMVQSRNEAMGRMIWQARQRRANAIVAFRFDTGELAQGWSEICAYGTAVWVVPLSDHAKRQYEAMTRAGGLPHQVPYATNVSEHAPVAPH</sequence>
<organism evidence="3 4">
    <name type="scientific">Krasilnikovia cinnamomea</name>
    <dbReference type="NCBI Taxonomy" id="349313"/>
    <lineage>
        <taxon>Bacteria</taxon>
        <taxon>Bacillati</taxon>
        <taxon>Actinomycetota</taxon>
        <taxon>Actinomycetes</taxon>
        <taxon>Micromonosporales</taxon>
        <taxon>Micromonosporaceae</taxon>
        <taxon>Krasilnikovia</taxon>
    </lineage>
</organism>